<keyword evidence="1" id="KW-1185">Reference proteome</keyword>
<dbReference type="WBParaSite" id="nRc.2.0.1.t27984-RA">
    <property type="protein sequence ID" value="nRc.2.0.1.t27984-RA"/>
    <property type="gene ID" value="nRc.2.0.1.g27984"/>
</dbReference>
<sequence>MNQTQKSNFFPFSDLSPKILESGLKVGKRKSKMAGKITVFSRPNVWASVCIVDYKFGVQMSPDGIWVTESFFNYK</sequence>
<accession>A0A915JP09</accession>
<name>A0A915JP09_ROMCU</name>
<organism evidence="1 2">
    <name type="scientific">Romanomermis culicivorax</name>
    <name type="common">Nematode worm</name>
    <dbReference type="NCBI Taxonomy" id="13658"/>
    <lineage>
        <taxon>Eukaryota</taxon>
        <taxon>Metazoa</taxon>
        <taxon>Ecdysozoa</taxon>
        <taxon>Nematoda</taxon>
        <taxon>Enoplea</taxon>
        <taxon>Dorylaimia</taxon>
        <taxon>Mermithida</taxon>
        <taxon>Mermithoidea</taxon>
        <taxon>Mermithidae</taxon>
        <taxon>Romanomermis</taxon>
    </lineage>
</organism>
<evidence type="ECO:0000313" key="1">
    <source>
        <dbReference type="Proteomes" id="UP000887565"/>
    </source>
</evidence>
<reference evidence="2" key="1">
    <citation type="submission" date="2022-11" db="UniProtKB">
        <authorList>
            <consortium name="WormBaseParasite"/>
        </authorList>
    </citation>
    <scope>IDENTIFICATION</scope>
</reference>
<protein>
    <submittedName>
        <fullName evidence="2">Uncharacterized protein</fullName>
    </submittedName>
</protein>
<evidence type="ECO:0000313" key="2">
    <source>
        <dbReference type="WBParaSite" id="nRc.2.0.1.t27984-RA"/>
    </source>
</evidence>
<proteinExistence type="predicted"/>
<dbReference type="AlphaFoldDB" id="A0A915JP09"/>
<dbReference type="Proteomes" id="UP000887565">
    <property type="component" value="Unplaced"/>
</dbReference>